<dbReference type="PROSITE" id="PS50878">
    <property type="entry name" value="RT_POL"/>
    <property type="match status" value="1"/>
</dbReference>
<dbReference type="InterPro" id="IPR043502">
    <property type="entry name" value="DNA/RNA_pol_sf"/>
</dbReference>
<accession>A0AAV7KE03</accession>
<dbReference type="InterPro" id="IPR000477">
    <property type="entry name" value="RT_dom"/>
</dbReference>
<name>A0AAV7KE03_9METZ</name>
<dbReference type="EMBL" id="JAKMXF010000055">
    <property type="protein sequence ID" value="KAI6659552.1"/>
    <property type="molecule type" value="Genomic_DNA"/>
</dbReference>
<evidence type="ECO:0000313" key="2">
    <source>
        <dbReference type="EMBL" id="KAI6659552.1"/>
    </source>
</evidence>
<reference evidence="2 3" key="1">
    <citation type="journal article" date="2023" name="BMC Biol.">
        <title>The compact genome of the sponge Oopsacas minuta (Hexactinellida) is lacking key metazoan core genes.</title>
        <authorList>
            <person name="Santini S."/>
            <person name="Schenkelaars Q."/>
            <person name="Jourda C."/>
            <person name="Duchesne M."/>
            <person name="Belahbib H."/>
            <person name="Rocher C."/>
            <person name="Selva M."/>
            <person name="Riesgo A."/>
            <person name="Vervoort M."/>
            <person name="Leys S.P."/>
            <person name="Kodjabachian L."/>
            <person name="Le Bivic A."/>
            <person name="Borchiellini C."/>
            <person name="Claverie J.M."/>
            <person name="Renard E."/>
        </authorList>
    </citation>
    <scope>NUCLEOTIDE SEQUENCE [LARGE SCALE GENOMIC DNA]</scope>
    <source>
        <strain evidence="2">SPO-2</strain>
    </source>
</reference>
<dbReference type="Pfam" id="PF00078">
    <property type="entry name" value="RVT_1"/>
    <property type="match status" value="1"/>
</dbReference>
<evidence type="ECO:0000313" key="3">
    <source>
        <dbReference type="Proteomes" id="UP001165289"/>
    </source>
</evidence>
<comment type="caution">
    <text evidence="2">The sequence shown here is derived from an EMBL/GenBank/DDBJ whole genome shotgun (WGS) entry which is preliminary data.</text>
</comment>
<dbReference type="SUPFAM" id="SSF56672">
    <property type="entry name" value="DNA/RNA polymerases"/>
    <property type="match status" value="1"/>
</dbReference>
<organism evidence="2 3">
    <name type="scientific">Oopsacas minuta</name>
    <dbReference type="NCBI Taxonomy" id="111878"/>
    <lineage>
        <taxon>Eukaryota</taxon>
        <taxon>Metazoa</taxon>
        <taxon>Porifera</taxon>
        <taxon>Hexactinellida</taxon>
        <taxon>Hexasterophora</taxon>
        <taxon>Lyssacinosida</taxon>
        <taxon>Leucopsacidae</taxon>
        <taxon>Oopsacas</taxon>
    </lineage>
</organism>
<feature type="domain" description="Reverse transcriptase" evidence="1">
    <location>
        <begin position="167"/>
        <end position="413"/>
    </location>
</feature>
<evidence type="ECO:0000259" key="1">
    <source>
        <dbReference type="PROSITE" id="PS50878"/>
    </source>
</evidence>
<dbReference type="PANTHER" id="PTHR21301:SF10">
    <property type="entry name" value="REVERSE TRANSCRIPTASE DOMAIN-CONTAINING PROTEIN"/>
    <property type="match status" value="1"/>
</dbReference>
<dbReference type="PANTHER" id="PTHR21301">
    <property type="entry name" value="REVERSE TRANSCRIPTASE"/>
    <property type="match status" value="1"/>
</dbReference>
<keyword evidence="3" id="KW-1185">Reference proteome</keyword>
<gene>
    <name evidence="2" type="ORF">LOD99_14475</name>
</gene>
<dbReference type="AlphaFoldDB" id="A0AAV7KE03"/>
<protein>
    <recommendedName>
        <fullName evidence="1">Reverse transcriptase domain-containing protein</fullName>
    </recommendedName>
</protein>
<sequence length="805" mass="92461">MSGSIQVSQLEEEPLVFSPEEDTPLLGAQLKTWSTMCTLFLQGRWYTATPTAVREMGLEVALDYTSKHLDEYRNRDFEQLCPNDTYLQLLWLGSHAHIDVSRNSLPTRSKLLPPSLTVGLTQLFYYARRRRGPHIRKTDKGMGLCIHSKQWLQQQRGLVINDPSKYQVVTNPSSYDKINASKIYMMPKIHKNRIPVPGRILVQGFSYLEASAKFISFFGYSFLKELTTLFRFHEIHAEYEYVGLDQASRTIDSMLQYYGKPPSLVELDVEGCYPSIKHNMVHRTFKYFFEYVPAQLLPVYMNVWARSLYLLEHTYVQVNKIVYKQVSGLSQGSAAAPFLADFTLFMLDLEFRKRHPDVWHGRYLDDILVIIPPTHDTNIVINSLQESYKREGQLITIQHAGTDNYAAWLGFEINHTGQYRVHIKPTWVNLFSPLYDAISPRLHFGYLIIMVIRFIIFTSNNILFLEVWQRFTKSLPARGYPPEIHDLILDKIHYAKGFDPRDPIGHMFLKNQFGYWLRQSKTWRKIHSHHSPYKDLWAGTLNSSELLHINQVLMHDVIGDRPTIRPSPTWTLTYIPSNIGHEVPLHNQGDTTIMPPSPDHSLPDSDHSALHSDISVDSWGSNPNGPDWFQANSRFNIMPINMSWHDLITTQFRGTGPVGGSGSHHDIEHPLRVGAPVQGTSSNLLLASPLSTILNEKSCYLPTLMEEPSIEELEAQDPLFTGNIMSIAAWLFDYQILPSYRKSWLPAGDPAIFTNIPSSMCSTTVDIQLLQTEHREQSNTEIQRLHDEIMDLHTQVEEDKVTELL</sequence>
<dbReference type="Proteomes" id="UP001165289">
    <property type="component" value="Unassembled WGS sequence"/>
</dbReference>
<proteinExistence type="predicted"/>